<dbReference type="Proteomes" id="UP000032360">
    <property type="component" value="Unassembled WGS sequence"/>
</dbReference>
<dbReference type="EC" id="2.7.13.3" evidence="9"/>
<dbReference type="Gene3D" id="3.30.565.10">
    <property type="entry name" value="Histidine kinase-like ATPase, C-terminal domain"/>
    <property type="match status" value="1"/>
</dbReference>
<dbReference type="SUPFAM" id="SSF55874">
    <property type="entry name" value="ATPase domain of HSP90 chaperone/DNA topoisomerase II/histidine kinase"/>
    <property type="match status" value="1"/>
</dbReference>
<dbReference type="PANTHER" id="PTHR43065:SF10">
    <property type="entry name" value="PEROXIDE STRESS-ACTIVATED HISTIDINE KINASE MAK3"/>
    <property type="match status" value="1"/>
</dbReference>
<dbReference type="PROSITE" id="PS50109">
    <property type="entry name" value="HIS_KIN"/>
    <property type="match status" value="1"/>
</dbReference>
<dbReference type="EMBL" id="JXYS01000072">
    <property type="protein sequence ID" value="KJF16868.1"/>
    <property type="molecule type" value="Genomic_DNA"/>
</dbReference>
<evidence type="ECO:0000313" key="10">
    <source>
        <dbReference type="Proteomes" id="UP000032360"/>
    </source>
</evidence>
<keyword evidence="7" id="KW-0472">Membrane</keyword>
<gene>
    <name evidence="9" type="primary">citS</name>
    <name evidence="9" type="ORF">AXFE_22890</name>
</gene>
<keyword evidence="6" id="KW-0902">Two-component regulatory system</keyword>
<feature type="transmembrane region" description="Helical" evidence="7">
    <location>
        <begin position="198"/>
        <end position="221"/>
    </location>
</feature>
<evidence type="ECO:0000256" key="5">
    <source>
        <dbReference type="ARBA" id="ARBA00022840"/>
    </source>
</evidence>
<evidence type="ECO:0000313" key="9">
    <source>
        <dbReference type="EMBL" id="KJF16868.1"/>
    </source>
</evidence>
<evidence type="ECO:0000256" key="7">
    <source>
        <dbReference type="SAM" id="Phobius"/>
    </source>
</evidence>
<sequence length="574" mass="62664">MSGGLLSLSTRSNTSSIRQIAIYAFVLTMTITVAIGALLVLTESSTELRLTTISIDRSKAILESLGSIGDGTSTNNTKVEITRQTRDELKSLCKIENLTFVFFPSYLTTKATATGSAPTSSPLSATAVPIFPSNHAQNLSNLPYQSPNLGLSFCAKNLNPTTLINFSYFALSNRHTRQVAIVEIVATRQRLYSYLKFVFSKIVFAFLFVAALTTLSLWYLYRRNLAETFGLTSIELSSLLQEQEALLKGISEGVIACDANGLIRFFNQEARRLIGIPERSIGRPLRHLVRGRRLRQIVTGEIPGRDLPVVVGRSILSISRLAVERDGQNLGHVITIQDRTEWEGLLRELDGMVGMTEALRAQAHEFSNKMHTIVGLIELGESEEAIDFALNISSRSNLTNDRIDAIDDPLLRALILAKGAVTSERGVTLVVTNATKVHGTLRNSLDILTIVGNLIDNALDAVLSSTEHTNPYQMENDPKWIELHIEAVEEKIYITVTDSGLGIPMALLSSIFTDGFSTKVAGRGYRRGLGLALVAQIAAKYNGEVQVKNVPGASFSVTLHSAIDSAAERIGPMD</sequence>
<name>A0A0D8HG32_9ACTN</name>
<dbReference type="SMART" id="SM00387">
    <property type="entry name" value="HATPase_c"/>
    <property type="match status" value="1"/>
</dbReference>
<keyword evidence="3" id="KW-0547">Nucleotide-binding</keyword>
<evidence type="ECO:0000256" key="1">
    <source>
        <dbReference type="ARBA" id="ARBA00022553"/>
    </source>
</evidence>
<dbReference type="PANTHER" id="PTHR43065">
    <property type="entry name" value="SENSOR HISTIDINE KINASE"/>
    <property type="match status" value="1"/>
</dbReference>
<dbReference type="InterPro" id="IPR003594">
    <property type="entry name" value="HATPase_dom"/>
</dbReference>
<dbReference type="SMART" id="SM00091">
    <property type="entry name" value="PAS"/>
    <property type="match status" value="1"/>
</dbReference>
<feature type="domain" description="Histidine kinase" evidence="8">
    <location>
        <begin position="361"/>
        <end position="563"/>
    </location>
</feature>
<dbReference type="GO" id="GO:0000155">
    <property type="term" value="F:phosphorelay sensor kinase activity"/>
    <property type="evidence" value="ECO:0007669"/>
    <property type="project" value="InterPro"/>
</dbReference>
<feature type="transmembrane region" description="Helical" evidence="7">
    <location>
        <begin position="20"/>
        <end position="41"/>
    </location>
</feature>
<keyword evidence="2 9" id="KW-0808">Transferase</keyword>
<dbReference type="AlphaFoldDB" id="A0A0D8HG32"/>
<evidence type="ECO:0000256" key="6">
    <source>
        <dbReference type="ARBA" id="ARBA00023012"/>
    </source>
</evidence>
<comment type="caution">
    <text evidence="9">The sequence shown here is derived from an EMBL/GenBank/DDBJ whole genome shotgun (WGS) entry which is preliminary data.</text>
</comment>
<reference evidence="9 10" key="1">
    <citation type="submission" date="2015-01" db="EMBL/GenBank/DDBJ databases">
        <title>Draft genome of the acidophilic iron oxidizer Acidithrix ferrooxidans strain Py-F3.</title>
        <authorList>
            <person name="Poehlein A."/>
            <person name="Eisen S."/>
            <person name="Schloemann M."/>
            <person name="Johnson B.D."/>
            <person name="Daniel R."/>
            <person name="Muehling M."/>
        </authorList>
    </citation>
    <scope>NUCLEOTIDE SEQUENCE [LARGE SCALE GENOMIC DNA]</scope>
    <source>
        <strain evidence="9 10">Py-F3</strain>
    </source>
</reference>
<dbReference type="Pfam" id="PF13188">
    <property type="entry name" value="PAS_8"/>
    <property type="match status" value="1"/>
</dbReference>
<evidence type="ECO:0000256" key="4">
    <source>
        <dbReference type="ARBA" id="ARBA00022777"/>
    </source>
</evidence>
<keyword evidence="1" id="KW-0597">Phosphoprotein</keyword>
<dbReference type="InterPro" id="IPR035965">
    <property type="entry name" value="PAS-like_dom_sf"/>
</dbReference>
<dbReference type="Gene3D" id="3.30.450.20">
    <property type="entry name" value="PAS domain"/>
    <property type="match status" value="1"/>
</dbReference>
<protein>
    <submittedName>
        <fullName evidence="9">Sensor protein CitS</fullName>
        <ecNumber evidence="9">2.7.13.3</ecNumber>
    </submittedName>
</protein>
<dbReference type="STRING" id="1280514.AXFE_22890"/>
<dbReference type="Gene3D" id="1.10.287.130">
    <property type="match status" value="1"/>
</dbReference>
<dbReference type="InterPro" id="IPR000014">
    <property type="entry name" value="PAS"/>
</dbReference>
<dbReference type="Pfam" id="PF02518">
    <property type="entry name" value="HATPase_c"/>
    <property type="match status" value="1"/>
</dbReference>
<dbReference type="SUPFAM" id="SSF55890">
    <property type="entry name" value="Sporulation response regulatory protein Spo0B"/>
    <property type="match status" value="1"/>
</dbReference>
<evidence type="ECO:0000259" key="8">
    <source>
        <dbReference type="PROSITE" id="PS50109"/>
    </source>
</evidence>
<proteinExistence type="predicted"/>
<evidence type="ECO:0000256" key="3">
    <source>
        <dbReference type="ARBA" id="ARBA00022741"/>
    </source>
</evidence>
<keyword evidence="5" id="KW-0067">ATP-binding</keyword>
<dbReference type="InterPro" id="IPR016120">
    <property type="entry name" value="Sig_transdc_His_kin_SpoOB"/>
</dbReference>
<keyword evidence="10" id="KW-1185">Reference proteome</keyword>
<dbReference type="SUPFAM" id="SSF55785">
    <property type="entry name" value="PYP-like sensor domain (PAS domain)"/>
    <property type="match status" value="1"/>
</dbReference>
<dbReference type="InterPro" id="IPR036890">
    <property type="entry name" value="HATPase_C_sf"/>
</dbReference>
<evidence type="ECO:0000256" key="2">
    <source>
        <dbReference type="ARBA" id="ARBA00022679"/>
    </source>
</evidence>
<dbReference type="CDD" id="cd00130">
    <property type="entry name" value="PAS"/>
    <property type="match status" value="1"/>
</dbReference>
<keyword evidence="7" id="KW-0812">Transmembrane</keyword>
<accession>A0A0D8HG32</accession>
<organism evidence="9 10">
    <name type="scientific">Acidithrix ferrooxidans</name>
    <dbReference type="NCBI Taxonomy" id="1280514"/>
    <lineage>
        <taxon>Bacteria</taxon>
        <taxon>Bacillati</taxon>
        <taxon>Actinomycetota</taxon>
        <taxon>Acidimicrobiia</taxon>
        <taxon>Acidimicrobiales</taxon>
        <taxon>Acidimicrobiaceae</taxon>
        <taxon>Acidithrix</taxon>
    </lineage>
</organism>
<keyword evidence="7" id="KW-1133">Transmembrane helix</keyword>
<dbReference type="InterPro" id="IPR005467">
    <property type="entry name" value="His_kinase_dom"/>
</dbReference>
<keyword evidence="4" id="KW-0418">Kinase</keyword>
<dbReference type="GO" id="GO:0005524">
    <property type="term" value="F:ATP binding"/>
    <property type="evidence" value="ECO:0007669"/>
    <property type="project" value="UniProtKB-KW"/>
</dbReference>